<sequence length="772" mass="86212">MHRVGKWLDRGRGNANASTRSLDSLEESQNLETALRAVELVLNDDIAGAERGLADGNSPFHKLSKGTLAFVKAALGVEQDVMKEASETLAEAEASAYSSYNKAQHDTRVFNSNIYERGSEFALCQAEAQMMSAVVGVLNESLTESIKGFYKLRKAYMTLESLVQMEATYMKARGVKSLAGSRAESTESLNSGPSARSSQLNLLKNDSASGSMARDPNLSSQPTHPSALRTAAGADSGSEDDSEDEFHDAEVIHEKNPVTEGYTGHVERDQTADDMTDLDRKIERMNISHHTDQLHAEGVVRTPSATTPGTLSQEIDPEIFSTSLDVFIHSGTNLMFGMLSLMISIIPPAFSRLLSIIGFRGDRVRGIRMLWQASKFPNINGGMASLILFGWYNGLIGFCDIISDANPADPDRVEGYPAQRLQGLLAQMRTRYPESRLWLVEEARMRASERRLDEALEILSRTGKSQLRQIQALHMFEKSLCAMNAHRYQLCATSFIACVDLNAWSRGLYYYIAASAHLSLYRHDKSLAKEEAHKHAKAAEEYFRIAPTKVGKKKMMGRQLPFDGFVVRKIAKWDDRATRFNCSFVDAIGVSPLEEMILLWNGYKKMNESQMQESLRNLEWSEALPRWKDEDADEQALLALLKGVVFRNLGRYEESKEILQRHVLARNPVELKGQNRDDWVAPTAHHEMAVNFWMQRTGYAPSHGAKTTSSHDNKTAAVDLTQDAKLVQECKSHLERAKNWEKYELDARLGLKITAGLGAVRGWEQKHGTVAK</sequence>
<proteinExistence type="predicted"/>
<evidence type="ECO:0000256" key="3">
    <source>
        <dbReference type="ARBA" id="ARBA00019539"/>
    </source>
</evidence>
<evidence type="ECO:0000313" key="7">
    <source>
        <dbReference type="EMBL" id="KIV78582.1"/>
    </source>
</evidence>
<gene>
    <name evidence="7" type="ORF">PV11_06225</name>
</gene>
<dbReference type="HOGENOM" id="CLU_014926_1_0_1"/>
<dbReference type="Proteomes" id="UP000053599">
    <property type="component" value="Unassembled WGS sequence"/>
</dbReference>
<feature type="region of interest" description="Disordered" evidence="5">
    <location>
        <begin position="206"/>
        <end position="253"/>
    </location>
</feature>
<evidence type="ECO:0000313" key="8">
    <source>
        <dbReference type="Proteomes" id="UP000053599"/>
    </source>
</evidence>
<dbReference type="GO" id="GO:0005829">
    <property type="term" value="C:cytosol"/>
    <property type="evidence" value="ECO:0007669"/>
    <property type="project" value="TreeGrafter"/>
</dbReference>
<feature type="compositionally biased region" description="Polar residues" evidence="5">
    <location>
        <begin position="15"/>
        <end position="26"/>
    </location>
</feature>
<organism evidence="7 8">
    <name type="scientific">Exophiala sideris</name>
    <dbReference type="NCBI Taxonomy" id="1016849"/>
    <lineage>
        <taxon>Eukaryota</taxon>
        <taxon>Fungi</taxon>
        <taxon>Dikarya</taxon>
        <taxon>Ascomycota</taxon>
        <taxon>Pezizomycotina</taxon>
        <taxon>Eurotiomycetes</taxon>
        <taxon>Chaetothyriomycetidae</taxon>
        <taxon>Chaetothyriales</taxon>
        <taxon>Herpotrichiellaceae</taxon>
        <taxon>Exophiala</taxon>
    </lineage>
</organism>
<feature type="region of interest" description="Disordered" evidence="5">
    <location>
        <begin position="1"/>
        <end position="26"/>
    </location>
</feature>
<dbReference type="EMBL" id="KN846953">
    <property type="protein sequence ID" value="KIV78582.1"/>
    <property type="molecule type" value="Genomic_DNA"/>
</dbReference>
<protein>
    <recommendedName>
        <fullName evidence="2">Inclusion body clearance protein IML2</fullName>
    </recommendedName>
    <alternativeName>
        <fullName evidence="3">Inclusion body clearance protein iml2</fullName>
    </alternativeName>
</protein>
<dbReference type="AlphaFoldDB" id="A0A0D1Y6U2"/>
<keyword evidence="6" id="KW-0472">Membrane</keyword>
<accession>A0A0D1Y6U2</accession>
<evidence type="ECO:0000256" key="4">
    <source>
        <dbReference type="ARBA" id="ARBA00043897"/>
    </source>
</evidence>
<keyword evidence="6" id="KW-1133">Transmembrane helix</keyword>
<dbReference type="GO" id="GO:0005741">
    <property type="term" value="C:mitochondrial outer membrane"/>
    <property type="evidence" value="ECO:0007669"/>
    <property type="project" value="TreeGrafter"/>
</dbReference>
<evidence type="ECO:0000256" key="6">
    <source>
        <dbReference type="SAM" id="Phobius"/>
    </source>
</evidence>
<comment type="function">
    <text evidence="4">Inclusion body (IB) resident protein that interacts strongly with lipid droplet (LD) proteins. Involved in LD-mediated IB clearing after protein folding stress, probably by enabling access to the IBs of an LD-stored soluble sterol derivative that acts as a chaperone in inclusion clearing.</text>
</comment>
<feature type="compositionally biased region" description="Basic and acidic residues" evidence="5">
    <location>
        <begin position="1"/>
        <end position="12"/>
    </location>
</feature>
<dbReference type="OrthoDB" id="2154985at2759"/>
<evidence type="ECO:0000256" key="5">
    <source>
        <dbReference type="SAM" id="MobiDB-lite"/>
    </source>
</evidence>
<evidence type="ECO:0000256" key="2">
    <source>
        <dbReference type="ARBA" id="ARBA00018424"/>
    </source>
</evidence>
<feature type="transmembrane region" description="Helical" evidence="6">
    <location>
        <begin position="379"/>
        <end position="398"/>
    </location>
</feature>
<reference evidence="7 8" key="1">
    <citation type="submission" date="2015-01" db="EMBL/GenBank/DDBJ databases">
        <title>The Genome Sequence of Exophiala sideris CBS121828.</title>
        <authorList>
            <consortium name="The Broad Institute Genomics Platform"/>
            <person name="Cuomo C."/>
            <person name="de Hoog S."/>
            <person name="Gorbushina A."/>
            <person name="Stielow B."/>
            <person name="Teixiera M."/>
            <person name="Abouelleil A."/>
            <person name="Chapman S.B."/>
            <person name="Priest M."/>
            <person name="Young S.K."/>
            <person name="Wortman J."/>
            <person name="Nusbaum C."/>
            <person name="Birren B."/>
        </authorList>
    </citation>
    <scope>NUCLEOTIDE SEQUENCE [LARGE SCALE GENOMIC DNA]</scope>
    <source>
        <strain evidence="7 8">CBS 121828</strain>
    </source>
</reference>
<comment type="subunit">
    <text evidence="1">Interacts with lipid droplet proteins.</text>
</comment>
<feature type="compositionally biased region" description="Acidic residues" evidence="5">
    <location>
        <begin position="237"/>
        <end position="247"/>
    </location>
</feature>
<evidence type="ECO:0000256" key="1">
    <source>
        <dbReference type="ARBA" id="ARBA00011408"/>
    </source>
</evidence>
<dbReference type="GO" id="GO:0005634">
    <property type="term" value="C:nucleus"/>
    <property type="evidence" value="ECO:0007669"/>
    <property type="project" value="TreeGrafter"/>
</dbReference>
<dbReference type="InterPro" id="IPR019412">
    <property type="entry name" value="IML2/TPR_39"/>
</dbReference>
<dbReference type="PANTHER" id="PTHR31859:SF1">
    <property type="entry name" value="TETRATRICOPEPTIDE REPEAT PROTEIN 39C"/>
    <property type="match status" value="1"/>
</dbReference>
<name>A0A0D1Y6U2_9EURO</name>
<dbReference type="Pfam" id="PF10300">
    <property type="entry name" value="Iml2-TPR_39"/>
    <property type="match status" value="1"/>
</dbReference>
<feature type="transmembrane region" description="Helical" evidence="6">
    <location>
        <begin position="334"/>
        <end position="359"/>
    </location>
</feature>
<keyword evidence="6" id="KW-0812">Transmembrane</keyword>
<dbReference type="PANTHER" id="PTHR31859">
    <property type="entry name" value="TETRATRICOPEPTIDE REPEAT PROTEIN 39 FAMILY MEMBER"/>
    <property type="match status" value="1"/>
</dbReference>